<dbReference type="NCBIfam" id="TIGR04126">
    <property type="entry name" value="PGF_CTERM"/>
    <property type="match status" value="1"/>
</dbReference>
<dbReference type="RefSeq" id="WP_220588704.1">
    <property type="nucleotide sequence ID" value="NZ_RKLQ01000002.1"/>
</dbReference>
<evidence type="ECO:0000313" key="5">
    <source>
        <dbReference type="Proteomes" id="UP000783863"/>
    </source>
</evidence>
<evidence type="ECO:0000256" key="2">
    <source>
        <dbReference type="SAM" id="MobiDB-lite"/>
    </source>
</evidence>
<dbReference type="AlphaFoldDB" id="A0A8J7YKM3"/>
<sequence>MNRLVCLVAAVVCVGVLASPVAAQQTTDTPTPDETDTPTPDETDTPTPDETADQGPSDLPVTSPSGSPVSYNSSTPTSGDGPGFGVLGALVAFVVGSAYVARRRT</sequence>
<dbReference type="Proteomes" id="UP000783863">
    <property type="component" value="Unassembled WGS sequence"/>
</dbReference>
<dbReference type="EMBL" id="RKLQ01000002">
    <property type="protein sequence ID" value="MBX0304489.1"/>
    <property type="molecule type" value="Genomic_DNA"/>
</dbReference>
<keyword evidence="3" id="KW-0812">Transmembrane</keyword>
<keyword evidence="3" id="KW-1133">Transmembrane helix</keyword>
<feature type="compositionally biased region" description="Acidic residues" evidence="2">
    <location>
        <begin position="31"/>
        <end position="44"/>
    </location>
</feature>
<evidence type="ECO:0000313" key="4">
    <source>
        <dbReference type="EMBL" id="MBX0304489.1"/>
    </source>
</evidence>
<dbReference type="GO" id="GO:0030115">
    <property type="term" value="C:S-layer"/>
    <property type="evidence" value="ECO:0007669"/>
    <property type="project" value="UniProtKB-SubCell"/>
</dbReference>
<evidence type="ECO:0000256" key="3">
    <source>
        <dbReference type="SAM" id="Phobius"/>
    </source>
</evidence>
<gene>
    <name evidence="4" type="ORF">EGD98_12485</name>
</gene>
<accession>A0A8J7YKM3</accession>
<feature type="region of interest" description="Disordered" evidence="2">
    <location>
        <begin position="20"/>
        <end position="82"/>
    </location>
</feature>
<keyword evidence="5" id="KW-1185">Reference proteome</keyword>
<protein>
    <submittedName>
        <fullName evidence="4">PGF-CTERM sorting domain-containing protein</fullName>
    </submittedName>
</protein>
<organism evidence="4 5">
    <name type="scientific">Haloarcula salinisoli</name>
    <dbReference type="NCBI Taxonomy" id="2487746"/>
    <lineage>
        <taxon>Archaea</taxon>
        <taxon>Methanobacteriati</taxon>
        <taxon>Methanobacteriota</taxon>
        <taxon>Stenosarchaea group</taxon>
        <taxon>Halobacteria</taxon>
        <taxon>Halobacteriales</taxon>
        <taxon>Haloarculaceae</taxon>
        <taxon>Haloarcula</taxon>
    </lineage>
</organism>
<reference evidence="4" key="1">
    <citation type="submission" date="2021-06" db="EMBL/GenBank/DDBJ databases">
        <title>Halomicroarcula sp. F24A a new haloarchaeum isolated from saline soil.</title>
        <authorList>
            <person name="Duran-Viseras A."/>
            <person name="Sanchez-Porro C."/>
            <person name="Ventosa A."/>
        </authorList>
    </citation>
    <scope>NUCLEOTIDE SEQUENCE</scope>
    <source>
        <strain evidence="4">F24A</strain>
    </source>
</reference>
<evidence type="ECO:0000256" key="1">
    <source>
        <dbReference type="ARBA" id="ARBA00022729"/>
    </source>
</evidence>
<feature type="transmembrane region" description="Helical" evidence="3">
    <location>
        <begin position="83"/>
        <end position="101"/>
    </location>
</feature>
<proteinExistence type="predicted"/>
<comment type="caution">
    <text evidence="4">The sequence shown here is derived from an EMBL/GenBank/DDBJ whole genome shotgun (WGS) entry which is preliminary data.</text>
</comment>
<feature type="compositionally biased region" description="Low complexity" evidence="2">
    <location>
        <begin position="63"/>
        <end position="76"/>
    </location>
</feature>
<dbReference type="GO" id="GO:0005886">
    <property type="term" value="C:plasma membrane"/>
    <property type="evidence" value="ECO:0007669"/>
    <property type="project" value="UniProtKB-SubCell"/>
</dbReference>
<keyword evidence="1" id="KW-0732">Signal</keyword>
<dbReference type="InterPro" id="IPR026371">
    <property type="entry name" value="PGF_CTERM"/>
</dbReference>
<name>A0A8J7YKM3_9EURY</name>
<keyword evidence="3" id="KW-0472">Membrane</keyword>